<comment type="function">
    <text evidence="1">Absolutely required for transposition of IS1.</text>
</comment>
<keyword evidence="3" id="KW-0815">Transposition</keyword>
<protein>
    <submittedName>
        <fullName evidence="6">IS1 transposase</fullName>
    </submittedName>
</protein>
<dbReference type="InterPro" id="IPR051354">
    <property type="entry name" value="Transposase_27_IS1"/>
</dbReference>
<evidence type="ECO:0000259" key="5">
    <source>
        <dbReference type="Pfam" id="PF03811"/>
    </source>
</evidence>
<name>A0A1R4GX92_9GAMM</name>
<dbReference type="Proteomes" id="UP000188357">
    <property type="component" value="Unassembled WGS sequence"/>
</dbReference>
<keyword evidence="7" id="KW-1185">Reference proteome</keyword>
<organism evidence="6 7">
    <name type="scientific">Psychrobacter piechaudii</name>
    <dbReference type="NCBI Taxonomy" id="1945521"/>
    <lineage>
        <taxon>Bacteria</taxon>
        <taxon>Pseudomonadati</taxon>
        <taxon>Pseudomonadota</taxon>
        <taxon>Gammaproteobacteria</taxon>
        <taxon>Moraxellales</taxon>
        <taxon>Moraxellaceae</taxon>
        <taxon>Psychrobacter</taxon>
    </lineage>
</organism>
<dbReference type="AlphaFoldDB" id="A0A1R4GX92"/>
<evidence type="ECO:0000256" key="2">
    <source>
        <dbReference type="ARBA" id="ARBA00008841"/>
    </source>
</evidence>
<dbReference type="GO" id="GO:0003677">
    <property type="term" value="F:DNA binding"/>
    <property type="evidence" value="ECO:0007669"/>
    <property type="project" value="InterPro"/>
</dbReference>
<dbReference type="PANTHER" id="PTHR33293:SF1">
    <property type="entry name" value="INSERTION ELEMENT IS1 1 PROTEIN INSB-RELATED"/>
    <property type="match status" value="1"/>
</dbReference>
<accession>A0A1R4GX92</accession>
<sequence length="244" mass="28539">MTAKADVIFEVMKTQIELNCPDCHSTSVKKNGKKSYGKQNYQCKDCKRQFIGDHALTYQGCHSTIESRIRLMLVRGCGIRDIAEIATVSIGKILNTIQGSAYQLTPKRQYYRKLEVDEFWTYVGKKKRKVWLIYAYDRSTGEIVAYVWGKRNLKTAKKLRARLKQLKVDYGYIAMDNWDSFITAFKADNKQVGKQHIVGIEGNNCRIRQRLRRAFRKTCGFSKKLDNHFKIFDMLFFYINYGYV</sequence>
<comment type="similarity">
    <text evidence="2">Belongs to the transposase 27 family.</text>
</comment>
<evidence type="ECO:0000256" key="3">
    <source>
        <dbReference type="ARBA" id="ARBA00022578"/>
    </source>
</evidence>
<evidence type="ECO:0000313" key="6">
    <source>
        <dbReference type="EMBL" id="SJM72799.1"/>
    </source>
</evidence>
<dbReference type="GO" id="GO:0006313">
    <property type="term" value="P:DNA transposition"/>
    <property type="evidence" value="ECO:0007669"/>
    <property type="project" value="InterPro"/>
</dbReference>
<evidence type="ECO:0000256" key="1">
    <source>
        <dbReference type="ARBA" id="ARBA00004091"/>
    </source>
</evidence>
<dbReference type="STRING" id="1945521.A1232T_01993"/>
<evidence type="ECO:0000256" key="4">
    <source>
        <dbReference type="ARBA" id="ARBA00023172"/>
    </source>
</evidence>
<dbReference type="GO" id="GO:0004803">
    <property type="term" value="F:transposase activity"/>
    <property type="evidence" value="ECO:0007669"/>
    <property type="project" value="InterPro"/>
</dbReference>
<gene>
    <name evidence="6" type="ORF">A1232T_01993</name>
</gene>
<proteinExistence type="inferred from homology"/>
<dbReference type="Pfam" id="PF03400">
    <property type="entry name" value="DDE_Tnp_IS1"/>
    <property type="match status" value="1"/>
</dbReference>
<keyword evidence="4" id="KW-0233">DNA recombination</keyword>
<dbReference type="InterPro" id="IPR003220">
    <property type="entry name" value="InsA_N_dom_Znf"/>
</dbReference>
<reference evidence="6 7" key="1">
    <citation type="submission" date="2017-02" db="EMBL/GenBank/DDBJ databases">
        <authorList>
            <person name="Peterson S.W."/>
        </authorList>
    </citation>
    <scope>NUCLEOTIDE SEQUENCE [LARGE SCALE GENOMIC DNA]</scope>
    <source>
        <strain evidence="6">Psychrobacter_piechaudii</strain>
    </source>
</reference>
<feature type="domain" description="InsA N-terminal zinc ribbon" evidence="5">
    <location>
        <begin position="17"/>
        <end position="47"/>
    </location>
</feature>
<dbReference type="EMBL" id="FUGE01000205">
    <property type="protein sequence ID" value="SJM72799.1"/>
    <property type="molecule type" value="Genomic_DNA"/>
</dbReference>
<dbReference type="PANTHER" id="PTHR33293">
    <property type="entry name" value="INSERTION ELEMENT IS1 1 PROTEIN INSB-RELATED"/>
    <property type="match status" value="1"/>
</dbReference>
<dbReference type="InterPro" id="IPR005063">
    <property type="entry name" value="Transposase_27"/>
</dbReference>
<dbReference type="Pfam" id="PF03811">
    <property type="entry name" value="Zn_ribbon_InsA"/>
    <property type="match status" value="1"/>
</dbReference>
<dbReference type="NCBIfam" id="NF033558">
    <property type="entry name" value="transpos_IS1"/>
    <property type="match status" value="1"/>
</dbReference>
<evidence type="ECO:0000313" key="7">
    <source>
        <dbReference type="Proteomes" id="UP000188357"/>
    </source>
</evidence>